<feature type="compositionally biased region" description="Low complexity" evidence="1">
    <location>
        <begin position="105"/>
        <end position="114"/>
    </location>
</feature>
<dbReference type="MGI" id="MGI:3708646">
    <property type="gene designation" value="Gm9806"/>
</dbReference>
<reference evidence="2" key="7">
    <citation type="journal article" date="2005" name="Science">
        <title>The Transcriptional Landscape of the Mammalian Genome.</title>
        <authorList>
            <consortium name="The FANTOM Consortium"/>
            <consortium name="Riken Genome Exploration Research Group and Genome Science Group (Genome Network Project Core Group)"/>
        </authorList>
    </citation>
    <scope>NUCLEOTIDE SEQUENCE</scope>
    <source>
        <strain evidence="2">C57BL/6J</strain>
        <tissue evidence="2">Testis</tissue>
    </source>
</reference>
<feature type="region of interest" description="Disordered" evidence="1">
    <location>
        <begin position="101"/>
        <end position="185"/>
    </location>
</feature>
<dbReference type="EMBL" id="AK015803">
    <property type="protein sequence ID" value="BAB29983.1"/>
    <property type="molecule type" value="mRNA"/>
</dbReference>
<feature type="non-terminal residue" evidence="2">
    <location>
        <position position="1"/>
    </location>
</feature>
<gene>
    <name evidence="3" type="primary">Gm9806</name>
</gene>
<reference evidence="2" key="1">
    <citation type="journal article" date="1999" name="Methods Enzymol.">
        <title>High-efficiency full-length cDNA cloning.</title>
        <authorList>
            <person name="Carninci P."/>
            <person name="Hayashizaki Y."/>
        </authorList>
    </citation>
    <scope>NUCLEOTIDE SEQUENCE</scope>
    <source>
        <strain evidence="2">C57BL/6J</strain>
        <tissue evidence="2">Testis</tissue>
    </source>
</reference>
<accession>Q9CUJ9</accession>
<dbReference type="AGR" id="MGI:3708646"/>
<evidence type="ECO:0000313" key="3">
    <source>
        <dbReference type="MGI" id="MGI:3708646"/>
    </source>
</evidence>
<name>Q9CUJ9_MOUSE</name>
<feature type="region of interest" description="Disordered" evidence="1">
    <location>
        <begin position="1"/>
        <end position="72"/>
    </location>
</feature>
<reference evidence="2" key="3">
    <citation type="journal article" date="2000" name="Genome Res.">
        <title>RIKEN integrated sequence analysis (RISA) system--384-format sequencing pipeline with 384 multicapillary sequencer.</title>
        <authorList>
            <person name="Shibata K."/>
            <person name="Itoh M."/>
            <person name="Aizawa K."/>
            <person name="Nagaoka S."/>
            <person name="Sasaki N."/>
            <person name="Carninci P."/>
            <person name="Konno H."/>
            <person name="Akiyama J."/>
            <person name="Nishi K."/>
            <person name="Kitsunai T."/>
            <person name="Tashiro H."/>
            <person name="Itoh M."/>
            <person name="Sumi N."/>
            <person name="Ishii Y."/>
            <person name="Nakamura S."/>
            <person name="Hazama M."/>
            <person name="Nishine T."/>
            <person name="Harada A."/>
            <person name="Yamamoto R."/>
            <person name="Matsumoto H."/>
            <person name="Sakaguchi S."/>
            <person name="Ikegami T."/>
            <person name="Kashiwagi K."/>
            <person name="Fujiwake S."/>
            <person name="Inoue K."/>
            <person name="Togawa Y."/>
            <person name="Izawa M."/>
            <person name="Ohara E."/>
            <person name="Watahiki M."/>
            <person name="Yoneda Y."/>
            <person name="Ishikawa T."/>
            <person name="Ozawa K."/>
            <person name="Tanaka T."/>
            <person name="Matsuura S."/>
            <person name="Kawai J."/>
            <person name="Okazaki Y."/>
            <person name="Muramatsu M."/>
            <person name="Inoue Y."/>
            <person name="Kira A."/>
            <person name="Hayashizaki Y."/>
        </authorList>
    </citation>
    <scope>NUCLEOTIDE SEQUENCE</scope>
    <source>
        <strain evidence="2">C57BL/6J</strain>
        <tissue evidence="2">Testis</tissue>
    </source>
</reference>
<organism evidence="2">
    <name type="scientific">Mus musculus</name>
    <name type="common">Mouse</name>
    <dbReference type="NCBI Taxonomy" id="10090"/>
    <lineage>
        <taxon>Eukaryota</taxon>
        <taxon>Metazoa</taxon>
        <taxon>Chordata</taxon>
        <taxon>Craniata</taxon>
        <taxon>Vertebrata</taxon>
        <taxon>Euteleostomi</taxon>
        <taxon>Mammalia</taxon>
        <taxon>Eutheria</taxon>
        <taxon>Euarchontoglires</taxon>
        <taxon>Glires</taxon>
        <taxon>Rodentia</taxon>
        <taxon>Myomorpha</taxon>
        <taxon>Muroidea</taxon>
        <taxon>Muridae</taxon>
        <taxon>Murinae</taxon>
        <taxon>Mus</taxon>
        <taxon>Mus</taxon>
    </lineage>
</organism>
<reference evidence="2" key="6">
    <citation type="journal article" date="2002" name="Nature">
        <title>Analysis of the mouse transcriptome based on functional annotation of 60,770 full-length cDNAs.</title>
        <authorList>
            <consortium name="The FANTOM Consortium and the RIKEN Genome Exploration Research Group Phase I and II Team"/>
        </authorList>
    </citation>
    <scope>NUCLEOTIDE SEQUENCE</scope>
    <source>
        <strain evidence="2">C57BL/6J</strain>
        <tissue evidence="2">Testis</tissue>
    </source>
</reference>
<evidence type="ECO:0000256" key="1">
    <source>
        <dbReference type="SAM" id="MobiDB-lite"/>
    </source>
</evidence>
<proteinExistence type="evidence at transcript level"/>
<protein>
    <submittedName>
        <fullName evidence="2">Uncharacterized protein</fullName>
    </submittedName>
</protein>
<sequence>ALHNLKGEAGSCRWRRRAGQGPKPRETAPPSPATLERRPRYLSKCPGRAGTRPGSPHSLPGTGSTLPRPPTRIPFFFLSAAEGTAALPGLLLPRDGSAYRLPARSSYGAGAAGSPQPDREPHRRKVAARTTRAQLWACAWGRDRRGTGGAAGSESEGRRLRTAGPPLPASGPPGLSRRPRLLSVA</sequence>
<dbReference type="AlphaFoldDB" id="Q9CUJ9"/>
<reference evidence="2" key="4">
    <citation type="submission" date="2000-07" db="EMBL/GenBank/DDBJ databases">
        <authorList>
            <person name="Adachi J."/>
            <person name="Aizawa K."/>
            <person name="Akahira S."/>
            <person name="Akimura T."/>
            <person name="Arai A."/>
            <person name="Aono H."/>
            <person name="Arakawa T."/>
            <person name="Bono H."/>
            <person name="Carninci P."/>
            <person name="Fukuda S."/>
            <person name="Fukunishi Y."/>
            <person name="Furuno M."/>
            <person name="Hanagaki T."/>
            <person name="Hara A."/>
            <person name="Hayatsu N."/>
            <person name="Hiramoto K."/>
            <person name="Hiraoka T."/>
            <person name="Hori F."/>
            <person name="Imotani K."/>
            <person name="Ishii Y."/>
            <person name="Itoh M."/>
            <person name="Izawa M."/>
            <person name="Kasukawa T."/>
            <person name="Kato H."/>
            <person name="Kawai J."/>
            <person name="Kojima Y."/>
            <person name="Konno H."/>
            <person name="Kouda M."/>
            <person name="Koya S."/>
            <person name="Kurihara C."/>
            <person name="Matsuyama T."/>
            <person name="Miyazaki A."/>
            <person name="Nishi K."/>
            <person name="Nomura K."/>
            <person name="Numazaki R."/>
            <person name="Ohno M."/>
            <person name="Okazaki Y."/>
            <person name="Okido T."/>
            <person name="Owa C."/>
            <person name="Saito H."/>
            <person name="Saito R."/>
            <person name="Sakai C."/>
            <person name="Sakai K."/>
            <person name="Sano H."/>
            <person name="Sasaki D."/>
            <person name="Shibata K."/>
            <person name="Shibata Y."/>
            <person name="Shinagawa A."/>
            <person name="Shiraki T."/>
            <person name="Sogabe Y."/>
            <person name="Suzuki H."/>
            <person name="Tagami M."/>
            <person name="Tagawa A."/>
            <person name="Takahashi F."/>
            <person name="Tanaka T."/>
            <person name="Tejima Y."/>
            <person name="Toya T."/>
            <person name="Yamamura T."/>
            <person name="Yasunishi A."/>
            <person name="Yoshida K."/>
            <person name="Yoshino M."/>
            <person name="Muramatsu M."/>
            <person name="Hayashizaki Y."/>
        </authorList>
    </citation>
    <scope>NUCLEOTIDE SEQUENCE</scope>
    <source>
        <strain evidence="2">C57BL/6J</strain>
        <tissue evidence="2">Testis</tissue>
    </source>
</reference>
<reference evidence="2" key="8">
    <citation type="journal article" date="2005" name="Science">
        <title>Antisense Transcription in the Mammalian Transcriptome.</title>
        <authorList>
            <consortium name="RIKEN Genome Exploration Research Group and Genome Science Group (Genome Network Project Core Group) and the FANTOM Consortium"/>
        </authorList>
    </citation>
    <scope>NUCLEOTIDE SEQUENCE</scope>
    <source>
        <strain evidence="2">C57BL/6J</strain>
        <tissue evidence="2">Testis</tissue>
    </source>
</reference>
<reference evidence="2" key="5">
    <citation type="journal article" date="2001" name="Nature">
        <title>Functional annotation of a full-length mouse cDNA collection.</title>
        <authorList>
            <consortium name="The RIKEN Genome Exploration Research Group Phase II Team and the FANTOM Consortium"/>
        </authorList>
    </citation>
    <scope>NUCLEOTIDE SEQUENCE</scope>
    <source>
        <strain evidence="2">C57BL/6J</strain>
        <tissue evidence="2">Testis</tissue>
    </source>
</reference>
<evidence type="ECO:0000313" key="2">
    <source>
        <dbReference type="EMBL" id="BAB29983.1"/>
    </source>
</evidence>
<reference evidence="2" key="2">
    <citation type="journal article" date="2000" name="Genome Res.">
        <title>Normalization and subtraction of cap-trapper-selected cDNAs to prepare full-length cDNA libraries for rapid discovery of new genes.</title>
        <authorList>
            <person name="Carninci P."/>
            <person name="Shibata Y."/>
            <person name="Hayatsu N."/>
            <person name="Sugahara Y."/>
            <person name="Shibata K."/>
            <person name="Itoh M."/>
            <person name="Konno H."/>
            <person name="Okazaki Y."/>
            <person name="Muramatsu M."/>
            <person name="Hayashizaki Y."/>
        </authorList>
    </citation>
    <scope>NUCLEOTIDE SEQUENCE</scope>
    <source>
        <strain evidence="2">C57BL/6J</strain>
        <tissue evidence="2">Testis</tissue>
    </source>
</reference>